<protein>
    <submittedName>
        <fullName evidence="1">Uncharacterized protein</fullName>
    </submittedName>
</protein>
<sequence>MKKLKFLTIENCGTTTNFTLSFVNFLFPLASYLGVASSGRIRPNNSAPVLKLALCLSLHRLFSPLACSVTSPPPKQDKQKAIEH</sequence>
<keyword evidence="2" id="KW-1185">Reference proteome</keyword>
<dbReference type="Proteomes" id="UP001221898">
    <property type="component" value="Unassembled WGS sequence"/>
</dbReference>
<name>A0AAD7SW86_9TELE</name>
<dbReference type="AlphaFoldDB" id="A0AAD7SW86"/>
<evidence type="ECO:0000313" key="2">
    <source>
        <dbReference type="Proteomes" id="UP001221898"/>
    </source>
</evidence>
<evidence type="ECO:0000313" key="1">
    <source>
        <dbReference type="EMBL" id="KAJ8409969.1"/>
    </source>
</evidence>
<dbReference type="EMBL" id="JAINUG010000028">
    <property type="protein sequence ID" value="KAJ8409969.1"/>
    <property type="molecule type" value="Genomic_DNA"/>
</dbReference>
<gene>
    <name evidence="1" type="ORF">AAFF_G00210100</name>
</gene>
<comment type="caution">
    <text evidence="1">The sequence shown here is derived from an EMBL/GenBank/DDBJ whole genome shotgun (WGS) entry which is preliminary data.</text>
</comment>
<reference evidence="1" key="1">
    <citation type="journal article" date="2023" name="Science">
        <title>Genome structures resolve the early diversification of teleost fishes.</title>
        <authorList>
            <person name="Parey E."/>
            <person name="Louis A."/>
            <person name="Montfort J."/>
            <person name="Bouchez O."/>
            <person name="Roques C."/>
            <person name="Iampietro C."/>
            <person name="Lluch J."/>
            <person name="Castinel A."/>
            <person name="Donnadieu C."/>
            <person name="Desvignes T."/>
            <person name="Floi Bucao C."/>
            <person name="Jouanno E."/>
            <person name="Wen M."/>
            <person name="Mejri S."/>
            <person name="Dirks R."/>
            <person name="Jansen H."/>
            <person name="Henkel C."/>
            <person name="Chen W.J."/>
            <person name="Zahm M."/>
            <person name="Cabau C."/>
            <person name="Klopp C."/>
            <person name="Thompson A.W."/>
            <person name="Robinson-Rechavi M."/>
            <person name="Braasch I."/>
            <person name="Lecointre G."/>
            <person name="Bobe J."/>
            <person name="Postlethwait J.H."/>
            <person name="Berthelot C."/>
            <person name="Roest Crollius H."/>
            <person name="Guiguen Y."/>
        </authorList>
    </citation>
    <scope>NUCLEOTIDE SEQUENCE</scope>
    <source>
        <strain evidence="1">NC1722</strain>
    </source>
</reference>
<accession>A0AAD7SW86</accession>
<proteinExistence type="predicted"/>
<organism evidence="1 2">
    <name type="scientific">Aldrovandia affinis</name>
    <dbReference type="NCBI Taxonomy" id="143900"/>
    <lineage>
        <taxon>Eukaryota</taxon>
        <taxon>Metazoa</taxon>
        <taxon>Chordata</taxon>
        <taxon>Craniata</taxon>
        <taxon>Vertebrata</taxon>
        <taxon>Euteleostomi</taxon>
        <taxon>Actinopterygii</taxon>
        <taxon>Neopterygii</taxon>
        <taxon>Teleostei</taxon>
        <taxon>Notacanthiformes</taxon>
        <taxon>Halosauridae</taxon>
        <taxon>Aldrovandia</taxon>
    </lineage>
</organism>